<evidence type="ECO:0000313" key="3">
    <source>
        <dbReference type="Proteomes" id="UP000184518"/>
    </source>
</evidence>
<keyword evidence="1" id="KW-1133">Transmembrane helix</keyword>
<name>A0A1M4TS28_9FLAO</name>
<dbReference type="OrthoDB" id="1257007at2"/>
<keyword evidence="3" id="KW-1185">Reference proteome</keyword>
<keyword evidence="1" id="KW-0472">Membrane</keyword>
<proteinExistence type="predicted"/>
<dbReference type="AlphaFoldDB" id="A0A1M4TS28"/>
<reference evidence="3" key="1">
    <citation type="submission" date="2016-11" db="EMBL/GenBank/DDBJ databases">
        <authorList>
            <person name="Varghese N."/>
            <person name="Submissions S."/>
        </authorList>
    </citation>
    <scope>NUCLEOTIDE SEQUENCE [LARGE SCALE GENOMIC DNA]</scope>
    <source>
        <strain evidence="3">DSM 27619</strain>
    </source>
</reference>
<gene>
    <name evidence="2" type="ORF">SAMN05443633_101309</name>
</gene>
<accession>A0A1M4TS28</accession>
<feature type="transmembrane region" description="Helical" evidence="1">
    <location>
        <begin position="89"/>
        <end position="110"/>
    </location>
</feature>
<feature type="transmembrane region" description="Helical" evidence="1">
    <location>
        <begin position="116"/>
        <end position="137"/>
    </location>
</feature>
<dbReference type="STRING" id="1416778.SAMN05443633_101309"/>
<protein>
    <recommendedName>
        <fullName evidence="4">VanZ like family protein</fullName>
    </recommendedName>
</protein>
<evidence type="ECO:0000256" key="1">
    <source>
        <dbReference type="SAM" id="Phobius"/>
    </source>
</evidence>
<evidence type="ECO:0000313" key="2">
    <source>
        <dbReference type="EMBL" id="SHE47204.1"/>
    </source>
</evidence>
<feature type="transmembrane region" description="Helical" evidence="1">
    <location>
        <begin position="60"/>
        <end position="77"/>
    </location>
</feature>
<dbReference type="EMBL" id="FQUT01000001">
    <property type="protein sequence ID" value="SHE47204.1"/>
    <property type="molecule type" value="Genomic_DNA"/>
</dbReference>
<evidence type="ECO:0008006" key="4">
    <source>
        <dbReference type="Google" id="ProtNLM"/>
    </source>
</evidence>
<organism evidence="2 3">
    <name type="scientific">Chryseobacterium arachidis</name>
    <dbReference type="NCBI Taxonomy" id="1416778"/>
    <lineage>
        <taxon>Bacteria</taxon>
        <taxon>Pseudomonadati</taxon>
        <taxon>Bacteroidota</taxon>
        <taxon>Flavobacteriia</taxon>
        <taxon>Flavobacteriales</taxon>
        <taxon>Weeksellaceae</taxon>
        <taxon>Chryseobacterium group</taxon>
        <taxon>Chryseobacterium</taxon>
    </lineage>
</organism>
<keyword evidence="1" id="KW-0812">Transmembrane</keyword>
<dbReference type="Proteomes" id="UP000184518">
    <property type="component" value="Unassembled WGS sequence"/>
</dbReference>
<sequence length="143" mass="16688">MTFDEIKKETQLEIKTNPKTRLIWYWGLASLISVFILKWIRAQHMHLSEPADFLQGTLPNFFAATGICAAVFVYHKLIFRVDKPFTEKLIFATLFTLFGLILWEVIQYFMGSPMDIYDIMMTIFGCGITGGFIYILYYKTINM</sequence>
<feature type="transmembrane region" description="Helical" evidence="1">
    <location>
        <begin position="22"/>
        <end position="40"/>
    </location>
</feature>